<accession>A0A834HT92</accession>
<organism evidence="4 5">
    <name type="scientific">Rhynchophorus ferrugineus</name>
    <name type="common">Red palm weevil</name>
    <name type="synonym">Curculio ferrugineus</name>
    <dbReference type="NCBI Taxonomy" id="354439"/>
    <lineage>
        <taxon>Eukaryota</taxon>
        <taxon>Metazoa</taxon>
        <taxon>Ecdysozoa</taxon>
        <taxon>Arthropoda</taxon>
        <taxon>Hexapoda</taxon>
        <taxon>Insecta</taxon>
        <taxon>Pterygota</taxon>
        <taxon>Neoptera</taxon>
        <taxon>Endopterygota</taxon>
        <taxon>Coleoptera</taxon>
        <taxon>Polyphaga</taxon>
        <taxon>Cucujiformia</taxon>
        <taxon>Curculionidae</taxon>
        <taxon>Dryophthorinae</taxon>
        <taxon>Rhynchophorus</taxon>
    </lineage>
</organism>
<evidence type="ECO:0000256" key="2">
    <source>
        <dbReference type="ARBA" id="ARBA00023002"/>
    </source>
</evidence>
<evidence type="ECO:0000256" key="1">
    <source>
        <dbReference type="ARBA" id="ARBA00006484"/>
    </source>
</evidence>
<gene>
    <name evidence="4" type="ORF">GWI33_021056</name>
</gene>
<dbReference type="InterPro" id="IPR036291">
    <property type="entry name" value="NAD(P)-bd_dom_sf"/>
</dbReference>
<keyword evidence="2" id="KW-0560">Oxidoreductase</keyword>
<evidence type="ECO:0000313" key="4">
    <source>
        <dbReference type="EMBL" id="KAF7265521.1"/>
    </source>
</evidence>
<keyword evidence="5" id="KW-1185">Reference proteome</keyword>
<protein>
    <recommendedName>
        <fullName evidence="6">Farnesol dehydrogenase-like</fullName>
    </recommendedName>
</protein>
<dbReference type="SUPFAM" id="SSF51735">
    <property type="entry name" value="NAD(P)-binding Rossmann-fold domains"/>
    <property type="match status" value="1"/>
</dbReference>
<name>A0A834HT92_RHYFE</name>
<proteinExistence type="inferred from homology"/>
<dbReference type="AlphaFoldDB" id="A0A834HT92"/>
<evidence type="ECO:0008006" key="6">
    <source>
        <dbReference type="Google" id="ProtNLM"/>
    </source>
</evidence>
<dbReference type="FunFam" id="3.40.50.720:FF:000047">
    <property type="entry name" value="NADP-dependent L-serine/L-allo-threonine dehydrogenase"/>
    <property type="match status" value="1"/>
</dbReference>
<reference evidence="4" key="1">
    <citation type="submission" date="2020-08" db="EMBL/GenBank/DDBJ databases">
        <title>Genome sequencing and assembly of the red palm weevil Rhynchophorus ferrugineus.</title>
        <authorList>
            <person name="Dias G.B."/>
            <person name="Bergman C.M."/>
            <person name="Manee M."/>
        </authorList>
    </citation>
    <scope>NUCLEOTIDE SEQUENCE</scope>
    <source>
        <strain evidence="4">AA-2017</strain>
        <tissue evidence="4">Whole larva</tissue>
    </source>
</reference>
<dbReference type="OrthoDB" id="1933717at2759"/>
<dbReference type="Pfam" id="PF00106">
    <property type="entry name" value="adh_short"/>
    <property type="match status" value="1"/>
</dbReference>
<dbReference type="PANTHER" id="PTHR43115">
    <property type="entry name" value="DEHYDROGENASE/REDUCTASE SDR FAMILY MEMBER 11"/>
    <property type="match status" value="1"/>
</dbReference>
<dbReference type="Gene3D" id="3.40.50.720">
    <property type="entry name" value="NAD(P)-binding Rossmann-like Domain"/>
    <property type="match status" value="1"/>
</dbReference>
<dbReference type="Proteomes" id="UP000625711">
    <property type="component" value="Unassembled WGS sequence"/>
</dbReference>
<dbReference type="PANTHER" id="PTHR43115:SF4">
    <property type="entry name" value="DEHYDROGENASE_REDUCTASE SDR FAMILY MEMBER 11"/>
    <property type="match status" value="1"/>
</dbReference>
<evidence type="ECO:0000256" key="3">
    <source>
        <dbReference type="RuleBase" id="RU000363"/>
    </source>
</evidence>
<dbReference type="PRINTS" id="PR00081">
    <property type="entry name" value="GDHRDH"/>
</dbReference>
<sequence length="251" mass="27508">MSMDRWIGKVAVVTGASVGIGKAIAEALVKNGVIVAGIARRVHYVEEHAEALKNERGKLHAFKCDLTKDQEILATFKKITDTLGPIHILINNAGLALQTELIGGDISKWKQIIDTNLFGVTVCTREAINSMIQSNIKGHIVNINSITGHMIFDIPGLSVYPATKYAITALSECLRLEINRSKLPIKMTSLSPGYVKSDFFTNASLTEIKDFQVDRPGLETKDIADAVIYVLSTPEHVNIKELTLTIQGFLH</sequence>
<dbReference type="InterPro" id="IPR002347">
    <property type="entry name" value="SDR_fam"/>
</dbReference>
<comment type="caution">
    <text evidence="4">The sequence shown here is derived from an EMBL/GenBank/DDBJ whole genome shotgun (WGS) entry which is preliminary data.</text>
</comment>
<dbReference type="GO" id="GO:0016616">
    <property type="term" value="F:oxidoreductase activity, acting on the CH-OH group of donors, NAD or NADP as acceptor"/>
    <property type="evidence" value="ECO:0007669"/>
    <property type="project" value="UniProtKB-ARBA"/>
</dbReference>
<comment type="similarity">
    <text evidence="1 3">Belongs to the short-chain dehydrogenases/reductases (SDR) family.</text>
</comment>
<evidence type="ECO:0000313" key="5">
    <source>
        <dbReference type="Proteomes" id="UP000625711"/>
    </source>
</evidence>
<dbReference type="PRINTS" id="PR00080">
    <property type="entry name" value="SDRFAMILY"/>
</dbReference>
<dbReference type="EMBL" id="JAACXV010014609">
    <property type="protein sequence ID" value="KAF7265521.1"/>
    <property type="molecule type" value="Genomic_DNA"/>
</dbReference>